<keyword evidence="3" id="KW-1185">Reference proteome</keyword>
<organism evidence="2 3">
    <name type="scientific">Telmatocola sphagniphila</name>
    <dbReference type="NCBI Taxonomy" id="1123043"/>
    <lineage>
        <taxon>Bacteria</taxon>
        <taxon>Pseudomonadati</taxon>
        <taxon>Planctomycetota</taxon>
        <taxon>Planctomycetia</taxon>
        <taxon>Gemmatales</taxon>
        <taxon>Gemmataceae</taxon>
    </lineage>
</organism>
<dbReference type="AlphaFoldDB" id="A0A8E6B7B1"/>
<evidence type="ECO:0000259" key="1">
    <source>
        <dbReference type="Pfam" id="PF07587"/>
    </source>
</evidence>
<dbReference type="InterPro" id="IPR022655">
    <property type="entry name" value="DUF1553"/>
</dbReference>
<dbReference type="KEGG" id="tsph:KIH39_04630"/>
<reference evidence="2" key="1">
    <citation type="submission" date="2021-05" db="EMBL/GenBank/DDBJ databases">
        <title>Complete genome sequence of the cellulolytic planctomycete Telmatocola sphagniphila SP2T and characterization of the first cellulase from planctomycetes.</title>
        <authorList>
            <person name="Rakitin A.L."/>
            <person name="Beletsky A.V."/>
            <person name="Naumoff D.G."/>
            <person name="Kulichevskaya I.S."/>
            <person name="Mardanov A.V."/>
            <person name="Ravin N.V."/>
            <person name="Dedysh S.N."/>
        </authorList>
    </citation>
    <scope>NUCLEOTIDE SEQUENCE</scope>
    <source>
        <strain evidence="2">SP2T</strain>
    </source>
</reference>
<dbReference type="Pfam" id="PF07587">
    <property type="entry name" value="PSD1"/>
    <property type="match status" value="1"/>
</dbReference>
<feature type="domain" description="DUF1553" evidence="1">
    <location>
        <begin position="49"/>
        <end position="302"/>
    </location>
</feature>
<dbReference type="PANTHER" id="PTHR35889">
    <property type="entry name" value="CYCLOINULO-OLIGOSACCHARIDE FRUCTANOTRANSFERASE-RELATED"/>
    <property type="match status" value="1"/>
</dbReference>
<name>A0A8E6B7B1_9BACT</name>
<proteinExistence type="predicted"/>
<protein>
    <submittedName>
        <fullName evidence="2">DUF1553 domain-containing protein</fullName>
    </submittedName>
</protein>
<dbReference type="EMBL" id="CP074694">
    <property type="protein sequence ID" value="QVL33208.1"/>
    <property type="molecule type" value="Genomic_DNA"/>
</dbReference>
<gene>
    <name evidence="2" type="ORF">KIH39_04630</name>
</gene>
<dbReference type="PANTHER" id="PTHR35889:SF3">
    <property type="entry name" value="F-BOX DOMAIN-CONTAINING PROTEIN"/>
    <property type="match status" value="1"/>
</dbReference>
<evidence type="ECO:0000313" key="2">
    <source>
        <dbReference type="EMBL" id="QVL33208.1"/>
    </source>
</evidence>
<dbReference type="RefSeq" id="WP_213498098.1">
    <property type="nucleotide sequence ID" value="NZ_CP074694.1"/>
</dbReference>
<accession>A0A8E6B7B1</accession>
<dbReference type="Proteomes" id="UP000676194">
    <property type="component" value="Chromosome"/>
</dbReference>
<evidence type="ECO:0000313" key="3">
    <source>
        <dbReference type="Proteomes" id="UP000676194"/>
    </source>
</evidence>
<sequence>MTYGVVEGTPHNVAIQLRGEPDKPGEMVPRSLIRSLGGNALPPNIVGSGRLELANWLTRADNPLTARVIVNRIWQHHFGRGLVKTPNDFGVRGLPPTHPELLDHLASHFMKNGWSIKEMHRLIMLSSAYQQSSIPDSSESSTRKNLDISDLYISFPRRRMSAEEIRDSILAVSGELDRTPAKEHPFPSPAQWGYSQHSPFSAVYEHDKRSIYLMTQRLKRHPFLALFDGADPNATTADRQTTTVPTQSLFFLNDPFVHAKAQKWASRLQLSSPDPLRQIELAWIQAIGRTPSEQERSEALGFLNAYRTELKNAKLDNVEQRSLAAYLRTLLGSNEFLHVD</sequence>